<evidence type="ECO:0008006" key="3">
    <source>
        <dbReference type="Google" id="ProtNLM"/>
    </source>
</evidence>
<keyword evidence="2" id="KW-1185">Reference proteome</keyword>
<accession>A0ABN6D149</accession>
<dbReference type="Proteomes" id="UP000824366">
    <property type="component" value="Chromosome"/>
</dbReference>
<reference evidence="1 2" key="1">
    <citation type="journal article" date="2021" name="Microbiol. Spectr.">
        <title>A Single Bacterium Capable of Oxidation and Reduction of Iron at Circumneutral pH.</title>
        <authorList>
            <person name="Kato S."/>
            <person name="Ohkuma M."/>
        </authorList>
    </citation>
    <scope>NUCLEOTIDE SEQUENCE [LARGE SCALE GENOMIC DNA]</scope>
    <source>
        <strain evidence="1 2">MIZ03</strain>
    </source>
</reference>
<name>A0ABN6D149_9BURK</name>
<organism evidence="1 2">
    <name type="scientific">Rhodoferax lithotrophicus</name>
    <dbReference type="NCBI Taxonomy" id="2798804"/>
    <lineage>
        <taxon>Bacteria</taxon>
        <taxon>Pseudomonadati</taxon>
        <taxon>Pseudomonadota</taxon>
        <taxon>Betaproteobacteria</taxon>
        <taxon>Burkholderiales</taxon>
        <taxon>Comamonadaceae</taxon>
        <taxon>Rhodoferax</taxon>
    </lineage>
</organism>
<sequence length="242" mass="26307">MNALQSSSKNAGRLLYKALHSTLVPINDAEYRELLAHYRADPDFAGEVQNIATGMELAVLDVSERGLVVVPASRESKFAVKMADIRSGLDAKQKAALLLAHVAVAATFFPTTDGLDDDNFVPPPSSVANFRDTLHALAKHLQASAAPLPDVPIELAPGWDYIASLAVVVPAAQRASLNSVVGFIKLALKHMREGGLVRLDRETDDEETETYTPTQRLRVQLRELALRRLFDIAQTAAQAQES</sequence>
<dbReference type="EMBL" id="AP024238">
    <property type="protein sequence ID" value="BCO25727.1"/>
    <property type="molecule type" value="Genomic_DNA"/>
</dbReference>
<proteinExistence type="predicted"/>
<evidence type="ECO:0000313" key="2">
    <source>
        <dbReference type="Proteomes" id="UP000824366"/>
    </source>
</evidence>
<gene>
    <name evidence="1" type="ORF">MIZ03_0606</name>
</gene>
<protein>
    <recommendedName>
        <fullName evidence="3">Recombination-associated protein RdgC</fullName>
    </recommendedName>
</protein>
<evidence type="ECO:0000313" key="1">
    <source>
        <dbReference type="EMBL" id="BCO25727.1"/>
    </source>
</evidence>
<dbReference type="RefSeq" id="WP_223907907.1">
    <property type="nucleotide sequence ID" value="NZ_AP024238.1"/>
</dbReference>